<dbReference type="AlphaFoldDB" id="A0A8K0DAW4"/>
<name>A0A8K0DAW4_IGNLU</name>
<sequence>MFSLKNAQKSPKMLVELMCISQVKMDLEELDKFINDCNTPEDHEEMGKFFLCLWRGKGVMSGEGQINSEKLKDYLQSRLEDVNPGDINHVTAAMIVEKCCTVQGSSPRQTAIRLNNCINRTVQGK</sequence>
<dbReference type="Proteomes" id="UP000801492">
    <property type="component" value="Unassembled WGS sequence"/>
</dbReference>
<dbReference type="Gene3D" id="1.10.238.20">
    <property type="entry name" value="Pheromone/general odorant binding protein domain"/>
    <property type="match status" value="1"/>
</dbReference>
<dbReference type="OrthoDB" id="6783999at2759"/>
<dbReference type="CDD" id="cd23992">
    <property type="entry name" value="PBP_GOBP"/>
    <property type="match status" value="1"/>
</dbReference>
<gene>
    <name evidence="1" type="ORF">ILUMI_05230</name>
</gene>
<dbReference type="EMBL" id="VTPC01001932">
    <property type="protein sequence ID" value="KAF2900949.1"/>
    <property type="molecule type" value="Genomic_DNA"/>
</dbReference>
<proteinExistence type="predicted"/>
<dbReference type="GO" id="GO:0005549">
    <property type="term" value="F:odorant binding"/>
    <property type="evidence" value="ECO:0007669"/>
    <property type="project" value="InterPro"/>
</dbReference>
<dbReference type="InterPro" id="IPR006170">
    <property type="entry name" value="PBP/GOBP"/>
</dbReference>
<comment type="caution">
    <text evidence="1">The sequence shown here is derived from an EMBL/GenBank/DDBJ whole genome shotgun (WGS) entry which is preliminary data.</text>
</comment>
<evidence type="ECO:0000313" key="1">
    <source>
        <dbReference type="EMBL" id="KAF2900949.1"/>
    </source>
</evidence>
<accession>A0A8K0DAW4</accession>
<reference evidence="1" key="1">
    <citation type="submission" date="2019-08" db="EMBL/GenBank/DDBJ databases">
        <title>The genome of the North American firefly Photinus pyralis.</title>
        <authorList>
            <consortium name="Photinus pyralis genome working group"/>
            <person name="Fallon T.R."/>
            <person name="Sander Lower S.E."/>
            <person name="Weng J.-K."/>
        </authorList>
    </citation>
    <scope>NUCLEOTIDE SEQUENCE</scope>
    <source>
        <strain evidence="1">TRF0915ILg1</strain>
        <tissue evidence="1">Whole body</tissue>
    </source>
</reference>
<dbReference type="SUPFAM" id="SSF47565">
    <property type="entry name" value="Insect pheromone/odorant-binding proteins"/>
    <property type="match status" value="1"/>
</dbReference>
<dbReference type="InterPro" id="IPR036728">
    <property type="entry name" value="PBP_GOBP_sf"/>
</dbReference>
<keyword evidence="2" id="KW-1185">Reference proteome</keyword>
<protein>
    <submittedName>
        <fullName evidence="1">Uncharacterized protein</fullName>
    </submittedName>
</protein>
<dbReference type="Pfam" id="PF01395">
    <property type="entry name" value="PBP_GOBP"/>
    <property type="match status" value="1"/>
</dbReference>
<evidence type="ECO:0000313" key="2">
    <source>
        <dbReference type="Proteomes" id="UP000801492"/>
    </source>
</evidence>
<organism evidence="1 2">
    <name type="scientific">Ignelater luminosus</name>
    <name type="common">Cucubano</name>
    <name type="synonym">Pyrophorus luminosus</name>
    <dbReference type="NCBI Taxonomy" id="2038154"/>
    <lineage>
        <taxon>Eukaryota</taxon>
        <taxon>Metazoa</taxon>
        <taxon>Ecdysozoa</taxon>
        <taxon>Arthropoda</taxon>
        <taxon>Hexapoda</taxon>
        <taxon>Insecta</taxon>
        <taxon>Pterygota</taxon>
        <taxon>Neoptera</taxon>
        <taxon>Endopterygota</taxon>
        <taxon>Coleoptera</taxon>
        <taxon>Polyphaga</taxon>
        <taxon>Elateriformia</taxon>
        <taxon>Elateroidea</taxon>
        <taxon>Elateridae</taxon>
        <taxon>Agrypninae</taxon>
        <taxon>Pyrophorini</taxon>
        <taxon>Ignelater</taxon>
    </lineage>
</organism>